<dbReference type="CDD" id="cd05666">
    <property type="entry name" value="M20_Acy1-like"/>
    <property type="match status" value="1"/>
</dbReference>
<feature type="binding site" evidence="2">
    <location>
        <position position="359"/>
    </location>
    <ligand>
        <name>Mn(2+)</name>
        <dbReference type="ChEBI" id="CHEBI:29035"/>
        <label>2</label>
    </ligand>
</feature>
<keyword evidence="2" id="KW-0464">Manganese</keyword>
<dbReference type="InterPro" id="IPR017439">
    <property type="entry name" value="Amidohydrolase"/>
</dbReference>
<feature type="binding site" evidence="2">
    <location>
        <position position="103"/>
    </location>
    <ligand>
        <name>Mn(2+)</name>
        <dbReference type="ChEBI" id="CHEBI:29035"/>
        <label>2</label>
    </ligand>
</feature>
<evidence type="ECO:0000256" key="1">
    <source>
        <dbReference type="ARBA" id="ARBA00022801"/>
    </source>
</evidence>
<dbReference type="NCBIfam" id="TIGR01891">
    <property type="entry name" value="amidohydrolases"/>
    <property type="match status" value="1"/>
</dbReference>
<dbReference type="RefSeq" id="WP_090616485.1">
    <property type="nucleotide sequence ID" value="NZ_CP067126.1"/>
</dbReference>
<evidence type="ECO:0000256" key="2">
    <source>
        <dbReference type="PIRSR" id="PIRSR005962-1"/>
    </source>
</evidence>
<keyword evidence="5" id="KW-1185">Reference proteome</keyword>
<dbReference type="InterPro" id="IPR036264">
    <property type="entry name" value="Bact_exopeptidase_dim_dom"/>
</dbReference>
<dbReference type="SUPFAM" id="SSF55031">
    <property type="entry name" value="Bacterial exopeptidase dimerisation domain"/>
    <property type="match status" value="1"/>
</dbReference>
<organism evidence="4 5">
    <name type="scientific">Paracoccus alcaliphilus</name>
    <dbReference type="NCBI Taxonomy" id="34002"/>
    <lineage>
        <taxon>Bacteria</taxon>
        <taxon>Pseudomonadati</taxon>
        <taxon>Pseudomonadota</taxon>
        <taxon>Alphaproteobacteria</taxon>
        <taxon>Rhodobacterales</taxon>
        <taxon>Paracoccaceae</taxon>
        <taxon>Paracoccus</taxon>
    </lineage>
</organism>
<accession>A0A1H8MB60</accession>
<dbReference type="STRING" id="34002.SAMN04489859_103819"/>
<name>A0A1H8MB60_9RHOB</name>
<dbReference type="PIRSF" id="PIRSF005962">
    <property type="entry name" value="Pept_M20D_amidohydro"/>
    <property type="match status" value="1"/>
</dbReference>
<keyword evidence="2" id="KW-0479">Metal-binding</keyword>
<evidence type="ECO:0000313" key="4">
    <source>
        <dbReference type="EMBL" id="SEO14601.1"/>
    </source>
</evidence>
<sequence>MALIPSIEENAPRMRAIFEDLHTHPEIGFEEKRTSAIVEKHLREWGFDEVHSGIAETGVVGILRGKGSGNRRIGLRADMDALPIQEISGLDYASQNAGRMHACGHDGHTTMLLGAAQYLAATRDFDGTAVFIFQPAEEGLGGARRMIAEGLFRDFPVDEVYGMHNQPLSRLGRAAIRPGAMMAGAAFFDITINGKGSHAAQPHRSKDALVIGAELVGQLQTIVSRNVDPVDPCVLSCTQFHTGSAYNIVPETATITGTVRYFDQKVMDLVEQRMRELCNGMAAAYGVGIDLDLRNVFDVLVNDPDLTDAYVAAAADVLGAENVSAECPQFMGSEDFADMSAAIPGAYINVMHGGAAALHNPAFVLEPEVLPIGSSIYARIIERRMPLLKESA</sequence>
<dbReference type="Pfam" id="PF01546">
    <property type="entry name" value="Peptidase_M20"/>
    <property type="match status" value="1"/>
</dbReference>
<dbReference type="OrthoDB" id="9777385at2"/>
<feature type="binding site" evidence="2">
    <location>
        <position position="138"/>
    </location>
    <ligand>
        <name>Mn(2+)</name>
        <dbReference type="ChEBI" id="CHEBI:29035"/>
        <label>2</label>
    </ligand>
</feature>
<dbReference type="GO" id="GO:0050118">
    <property type="term" value="F:N-acetyldiaminopimelate deacetylase activity"/>
    <property type="evidence" value="ECO:0007669"/>
    <property type="project" value="UniProtKB-ARBA"/>
</dbReference>
<dbReference type="Pfam" id="PF07687">
    <property type="entry name" value="M20_dimer"/>
    <property type="match status" value="1"/>
</dbReference>
<gene>
    <name evidence="4" type="ORF">SAMN04489859_103819</name>
</gene>
<reference evidence="4 5" key="1">
    <citation type="submission" date="2016-10" db="EMBL/GenBank/DDBJ databases">
        <authorList>
            <person name="de Groot N.N."/>
        </authorList>
    </citation>
    <scope>NUCLEOTIDE SEQUENCE [LARGE SCALE GENOMIC DNA]</scope>
    <source>
        <strain evidence="4 5">DSM 8512</strain>
    </source>
</reference>
<dbReference type="Proteomes" id="UP000199054">
    <property type="component" value="Unassembled WGS sequence"/>
</dbReference>
<dbReference type="Gene3D" id="3.40.630.10">
    <property type="entry name" value="Zn peptidases"/>
    <property type="match status" value="1"/>
</dbReference>
<dbReference type="GO" id="GO:0046872">
    <property type="term" value="F:metal ion binding"/>
    <property type="evidence" value="ECO:0007669"/>
    <property type="project" value="UniProtKB-KW"/>
</dbReference>
<keyword evidence="1 4" id="KW-0378">Hydrolase</keyword>
<protein>
    <submittedName>
        <fullName evidence="4">Hippurate hydrolase</fullName>
    </submittedName>
</protein>
<feature type="binding site" evidence="2">
    <location>
        <position position="164"/>
    </location>
    <ligand>
        <name>Mn(2+)</name>
        <dbReference type="ChEBI" id="CHEBI:29035"/>
        <label>2</label>
    </ligand>
</feature>
<dbReference type="EMBL" id="FODE01000038">
    <property type="protein sequence ID" value="SEO14601.1"/>
    <property type="molecule type" value="Genomic_DNA"/>
</dbReference>
<dbReference type="GO" id="GO:0019877">
    <property type="term" value="P:diaminopimelate biosynthetic process"/>
    <property type="evidence" value="ECO:0007669"/>
    <property type="project" value="UniProtKB-ARBA"/>
</dbReference>
<dbReference type="InterPro" id="IPR002933">
    <property type="entry name" value="Peptidase_M20"/>
</dbReference>
<feature type="binding site" evidence="2">
    <location>
        <position position="105"/>
    </location>
    <ligand>
        <name>Mn(2+)</name>
        <dbReference type="ChEBI" id="CHEBI:29035"/>
        <label>2</label>
    </ligand>
</feature>
<evidence type="ECO:0000259" key="3">
    <source>
        <dbReference type="Pfam" id="PF07687"/>
    </source>
</evidence>
<proteinExistence type="predicted"/>
<dbReference type="PANTHER" id="PTHR11014">
    <property type="entry name" value="PEPTIDASE M20 FAMILY MEMBER"/>
    <property type="match status" value="1"/>
</dbReference>
<dbReference type="Gene3D" id="3.30.70.360">
    <property type="match status" value="1"/>
</dbReference>
<dbReference type="SUPFAM" id="SSF53187">
    <property type="entry name" value="Zn-dependent exopeptidases"/>
    <property type="match status" value="1"/>
</dbReference>
<dbReference type="AlphaFoldDB" id="A0A1H8MB60"/>
<dbReference type="InterPro" id="IPR011650">
    <property type="entry name" value="Peptidase_M20_dimer"/>
</dbReference>
<dbReference type="PANTHER" id="PTHR11014:SF63">
    <property type="entry name" value="METALLOPEPTIDASE, PUTATIVE (AFU_ORTHOLOGUE AFUA_6G09600)-RELATED"/>
    <property type="match status" value="1"/>
</dbReference>
<comment type="cofactor">
    <cofactor evidence="2">
        <name>Mn(2+)</name>
        <dbReference type="ChEBI" id="CHEBI:29035"/>
    </cofactor>
    <text evidence="2">The Mn(2+) ion enhances activity.</text>
</comment>
<evidence type="ECO:0000313" key="5">
    <source>
        <dbReference type="Proteomes" id="UP000199054"/>
    </source>
</evidence>
<dbReference type="FunFam" id="3.30.70.360:FF:000001">
    <property type="entry name" value="N-acetyldiaminopimelate deacetylase"/>
    <property type="match status" value="1"/>
</dbReference>
<feature type="domain" description="Peptidase M20 dimerisation" evidence="3">
    <location>
        <begin position="184"/>
        <end position="281"/>
    </location>
</feature>